<dbReference type="InterPro" id="IPR012347">
    <property type="entry name" value="Ferritin-like"/>
</dbReference>
<comment type="caution">
    <text evidence="1">The sequence shown here is derived from an EMBL/GenBank/DDBJ whole genome shotgun (WGS) entry which is preliminary data.</text>
</comment>
<gene>
    <name evidence="1" type="ORF">KDL01_25960</name>
</gene>
<reference evidence="1" key="1">
    <citation type="submission" date="2021-04" db="EMBL/GenBank/DDBJ databases">
        <title>Genome based classification of Actinospica acidithermotolerans sp. nov., an actinobacterium isolated from an Indonesian hot spring.</title>
        <authorList>
            <person name="Kusuma A.B."/>
            <person name="Putra K.E."/>
            <person name="Nafisah S."/>
            <person name="Loh J."/>
            <person name="Nouioui I."/>
            <person name="Goodfellow M."/>
        </authorList>
    </citation>
    <scope>NUCLEOTIDE SEQUENCE</scope>
    <source>
        <strain evidence="1">CSCA 57</strain>
    </source>
</reference>
<evidence type="ECO:0000313" key="2">
    <source>
        <dbReference type="Proteomes" id="UP000675781"/>
    </source>
</evidence>
<dbReference type="EMBL" id="JAGSOG010000159">
    <property type="protein sequence ID" value="MBR7836753.1"/>
    <property type="molecule type" value="Genomic_DNA"/>
</dbReference>
<dbReference type="SUPFAM" id="SSF47240">
    <property type="entry name" value="Ferritin-like"/>
    <property type="match status" value="1"/>
</dbReference>
<dbReference type="InterPro" id="IPR009078">
    <property type="entry name" value="Ferritin-like_SF"/>
</dbReference>
<evidence type="ECO:0000313" key="1">
    <source>
        <dbReference type="EMBL" id="MBR7836753.1"/>
    </source>
</evidence>
<dbReference type="Proteomes" id="UP000675781">
    <property type="component" value="Unassembled WGS sequence"/>
</dbReference>
<keyword evidence="2" id="KW-1185">Reference proteome</keyword>
<protein>
    <submittedName>
        <fullName evidence="1">Ferritin-like domain-containing protein</fullName>
    </submittedName>
</protein>
<proteinExistence type="predicted"/>
<name>A0A941ET68_9ACTN</name>
<dbReference type="Gene3D" id="1.20.1260.10">
    <property type="match status" value="1"/>
</dbReference>
<dbReference type="Pfam" id="PF13668">
    <property type="entry name" value="Ferritin_2"/>
    <property type="match status" value="1"/>
</dbReference>
<accession>A0A941ET68</accession>
<sequence>MDEAHREVLPLMHARAAEHVEELHERGTVRQLHTERNLARRGFLLGVGGVGAMAALAACSSAGTQTPDTRAGTASGGSYTGDLKVVALAVALENQAVAAYKAALANAKAGTLGTVPPAAATFMQTAMSQHEDHAKAWNAVLTGAGLAAITGIPLSNAAATANAVNSATSTAAVAKLALGLENQATETYLYAIGNVSNSGAIATAASIAPVEAMHAATLNFVLGQYPVPDSFISTSKAASPSMLTV</sequence>
<organism evidence="1 2">
    <name type="scientific">Actinospica durhamensis</name>
    <dbReference type="NCBI Taxonomy" id="1508375"/>
    <lineage>
        <taxon>Bacteria</taxon>
        <taxon>Bacillati</taxon>
        <taxon>Actinomycetota</taxon>
        <taxon>Actinomycetes</taxon>
        <taxon>Catenulisporales</taxon>
        <taxon>Actinospicaceae</taxon>
        <taxon>Actinospica</taxon>
    </lineage>
</organism>
<dbReference type="AlphaFoldDB" id="A0A941ET68"/>